<dbReference type="CDD" id="cd19100">
    <property type="entry name" value="AKR_unchar"/>
    <property type="match status" value="1"/>
</dbReference>
<proteinExistence type="predicted"/>
<feature type="domain" description="NADP-dependent oxidoreductase" evidence="2">
    <location>
        <begin position="52"/>
        <end position="252"/>
    </location>
</feature>
<dbReference type="KEGG" id="gms:SOIL9_35500"/>
<protein>
    <recommendedName>
        <fullName evidence="2">NADP-dependent oxidoreductase domain-containing protein</fullName>
    </recommendedName>
</protein>
<dbReference type="Pfam" id="PF00248">
    <property type="entry name" value="Aldo_ket_red"/>
    <property type="match status" value="1"/>
</dbReference>
<evidence type="ECO:0000256" key="1">
    <source>
        <dbReference type="SAM" id="MobiDB-lite"/>
    </source>
</evidence>
<evidence type="ECO:0000313" key="3">
    <source>
        <dbReference type="EMBL" id="VTR94164.1"/>
    </source>
</evidence>
<gene>
    <name evidence="3" type="ORF">SOIL9_35500</name>
</gene>
<dbReference type="RefSeq" id="WP_162668764.1">
    <property type="nucleotide sequence ID" value="NZ_LR593886.1"/>
</dbReference>
<dbReference type="InterPro" id="IPR036812">
    <property type="entry name" value="NAD(P)_OxRdtase_dom_sf"/>
</dbReference>
<accession>A0A6P2D256</accession>
<evidence type="ECO:0000313" key="4">
    <source>
        <dbReference type="Proteomes" id="UP000464178"/>
    </source>
</evidence>
<dbReference type="InterPro" id="IPR053135">
    <property type="entry name" value="AKR2_Oxidoreductase"/>
</dbReference>
<dbReference type="Proteomes" id="UP000464178">
    <property type="component" value="Chromosome"/>
</dbReference>
<name>A0A6P2D256_9BACT</name>
<reference evidence="3 4" key="1">
    <citation type="submission" date="2019-05" db="EMBL/GenBank/DDBJ databases">
        <authorList>
            <consortium name="Science for Life Laboratories"/>
        </authorList>
    </citation>
    <scope>NUCLEOTIDE SEQUENCE [LARGE SCALE GENOMIC DNA]</scope>
    <source>
        <strain evidence="3">Soil9</strain>
    </source>
</reference>
<dbReference type="AlphaFoldDB" id="A0A6P2D256"/>
<organism evidence="3 4">
    <name type="scientific">Gemmata massiliana</name>
    <dbReference type="NCBI Taxonomy" id="1210884"/>
    <lineage>
        <taxon>Bacteria</taxon>
        <taxon>Pseudomonadati</taxon>
        <taxon>Planctomycetota</taxon>
        <taxon>Planctomycetia</taxon>
        <taxon>Gemmatales</taxon>
        <taxon>Gemmataceae</taxon>
        <taxon>Gemmata</taxon>
    </lineage>
</organism>
<sequence>MQRREFIGAVTAAAAVLTAKGDEPKDKHPKETRRGDMLYRQLGSTKEDVSAVGLGGHHIGRQKDEKDSIAIIRAAIGAGITFMDNCWDYHDGGSEIRMGKALKDGYRKKVFLMTKIDGRTKKAAADQINESLKRLQTDVIDLVQHHEIIRMEDPNRIFVAGGAQEAVEAAKKAGKIRYIGFTGHKDPLVHLRMLEVAKEHGFKFDTAQMPLNVLDAHFRSFEKQVVPVLLKEGVGVLGMKALGDGLVLKSKTATPVECLQYALSLPTSVVITGIDSMAILKQALDVAKTFKPLTKKETTDLLAKTKQAAMKGEFERFKTTNAFDGTAKNPSWLGEHDKGPG</sequence>
<dbReference type="PANTHER" id="PTHR43312:SF1">
    <property type="entry name" value="NADP-DEPENDENT OXIDOREDUCTASE DOMAIN-CONTAINING PROTEIN"/>
    <property type="match status" value="1"/>
</dbReference>
<dbReference type="EMBL" id="LR593886">
    <property type="protein sequence ID" value="VTR94164.1"/>
    <property type="molecule type" value="Genomic_DNA"/>
</dbReference>
<evidence type="ECO:0000259" key="2">
    <source>
        <dbReference type="Pfam" id="PF00248"/>
    </source>
</evidence>
<feature type="region of interest" description="Disordered" evidence="1">
    <location>
        <begin position="322"/>
        <end position="341"/>
    </location>
</feature>
<dbReference type="InterPro" id="IPR023210">
    <property type="entry name" value="NADP_OxRdtase_dom"/>
</dbReference>
<dbReference type="Gene3D" id="3.20.20.100">
    <property type="entry name" value="NADP-dependent oxidoreductase domain"/>
    <property type="match status" value="1"/>
</dbReference>
<dbReference type="SUPFAM" id="SSF51430">
    <property type="entry name" value="NAD(P)-linked oxidoreductase"/>
    <property type="match status" value="1"/>
</dbReference>
<dbReference type="PANTHER" id="PTHR43312">
    <property type="entry name" value="D-THREO-ALDOSE 1-DEHYDROGENASE"/>
    <property type="match status" value="1"/>
</dbReference>
<keyword evidence="4" id="KW-1185">Reference proteome</keyword>